<dbReference type="Gene3D" id="1.10.357.10">
    <property type="entry name" value="Tetracycline Repressor, domain 2"/>
    <property type="match status" value="1"/>
</dbReference>
<gene>
    <name evidence="6" type="ORF">SAMN05421505_10343</name>
</gene>
<dbReference type="RefSeq" id="WP_093168236.1">
    <property type="nucleotide sequence ID" value="NZ_FNCN01000003.1"/>
</dbReference>
<evidence type="ECO:0000313" key="7">
    <source>
        <dbReference type="Proteomes" id="UP000198923"/>
    </source>
</evidence>
<reference evidence="6 7" key="1">
    <citation type="submission" date="2016-10" db="EMBL/GenBank/DDBJ databases">
        <authorList>
            <person name="de Groot N.N."/>
        </authorList>
    </citation>
    <scope>NUCLEOTIDE SEQUENCE [LARGE SCALE GENOMIC DNA]</scope>
    <source>
        <strain evidence="6 7">CPCC 201354</strain>
    </source>
</reference>
<dbReference type="AlphaFoldDB" id="A0A1G7T004"/>
<evidence type="ECO:0000256" key="4">
    <source>
        <dbReference type="PROSITE-ProRule" id="PRU00335"/>
    </source>
</evidence>
<sequence length="240" mass="26527">MAANPLIRSSRPRSRWAAGLPAVTAEQIIDRALELTAEHGLDGWTLRQLAAAIEAYPAVIYHHIGDREAVVLGVLERVVGMMPLPPGDLPWRDWFRVLVGELRTVLRGYPGVAHRLAVYGPTVQGAVPIIDRGVRLLQDAGFGKESVLAYSMILSTACQFVSVEDERRRGAMDRTRMVDVFGEYRDNADMPGLAAMGAFAYELAENPEKIAGYYASLYDYAVERTLDGVAQRLEDLTDRP</sequence>
<protein>
    <submittedName>
        <fullName evidence="6">Regulatory protein, tetR family</fullName>
    </submittedName>
</protein>
<dbReference type="Pfam" id="PF02909">
    <property type="entry name" value="TetR_C_1"/>
    <property type="match status" value="1"/>
</dbReference>
<dbReference type="InterPro" id="IPR036271">
    <property type="entry name" value="Tet_transcr_reg_TetR-rel_C_sf"/>
</dbReference>
<dbReference type="InterPro" id="IPR009057">
    <property type="entry name" value="Homeodomain-like_sf"/>
</dbReference>
<dbReference type="GO" id="GO:0045892">
    <property type="term" value="P:negative regulation of DNA-templated transcription"/>
    <property type="evidence" value="ECO:0007669"/>
    <property type="project" value="InterPro"/>
</dbReference>
<dbReference type="EMBL" id="FNCN01000003">
    <property type="protein sequence ID" value="SDG28647.1"/>
    <property type="molecule type" value="Genomic_DNA"/>
</dbReference>
<evidence type="ECO:0000256" key="1">
    <source>
        <dbReference type="ARBA" id="ARBA00023015"/>
    </source>
</evidence>
<organism evidence="6 7">
    <name type="scientific">Sinosporangium album</name>
    <dbReference type="NCBI Taxonomy" id="504805"/>
    <lineage>
        <taxon>Bacteria</taxon>
        <taxon>Bacillati</taxon>
        <taxon>Actinomycetota</taxon>
        <taxon>Actinomycetes</taxon>
        <taxon>Streptosporangiales</taxon>
        <taxon>Streptosporangiaceae</taxon>
        <taxon>Sinosporangium</taxon>
    </lineage>
</organism>
<feature type="DNA-binding region" description="H-T-H motif" evidence="4">
    <location>
        <begin position="45"/>
        <end position="64"/>
    </location>
</feature>
<feature type="domain" description="HTH tetR-type" evidence="5">
    <location>
        <begin position="22"/>
        <end position="82"/>
    </location>
</feature>
<dbReference type="SUPFAM" id="SSF48498">
    <property type="entry name" value="Tetracyclin repressor-like, C-terminal domain"/>
    <property type="match status" value="1"/>
</dbReference>
<keyword evidence="2 4" id="KW-0238">DNA-binding</keyword>
<dbReference type="SUPFAM" id="SSF46689">
    <property type="entry name" value="Homeodomain-like"/>
    <property type="match status" value="1"/>
</dbReference>
<evidence type="ECO:0000313" key="6">
    <source>
        <dbReference type="EMBL" id="SDG28647.1"/>
    </source>
</evidence>
<dbReference type="PROSITE" id="PS50977">
    <property type="entry name" value="HTH_TETR_2"/>
    <property type="match status" value="1"/>
</dbReference>
<name>A0A1G7T004_9ACTN</name>
<proteinExistence type="predicted"/>
<dbReference type="InterPro" id="IPR004111">
    <property type="entry name" value="Repressor_TetR_C"/>
</dbReference>
<dbReference type="Pfam" id="PF00440">
    <property type="entry name" value="TetR_N"/>
    <property type="match status" value="1"/>
</dbReference>
<dbReference type="Proteomes" id="UP000198923">
    <property type="component" value="Unassembled WGS sequence"/>
</dbReference>
<keyword evidence="1" id="KW-0805">Transcription regulation</keyword>
<keyword evidence="7" id="KW-1185">Reference proteome</keyword>
<dbReference type="STRING" id="504805.SAMN05421505_10343"/>
<dbReference type="GO" id="GO:0003677">
    <property type="term" value="F:DNA binding"/>
    <property type="evidence" value="ECO:0007669"/>
    <property type="project" value="UniProtKB-UniRule"/>
</dbReference>
<evidence type="ECO:0000256" key="2">
    <source>
        <dbReference type="ARBA" id="ARBA00023125"/>
    </source>
</evidence>
<dbReference type="OrthoDB" id="3173376at2"/>
<accession>A0A1G7T004</accession>
<evidence type="ECO:0000259" key="5">
    <source>
        <dbReference type="PROSITE" id="PS50977"/>
    </source>
</evidence>
<dbReference type="InterPro" id="IPR001647">
    <property type="entry name" value="HTH_TetR"/>
</dbReference>
<evidence type="ECO:0000256" key="3">
    <source>
        <dbReference type="ARBA" id="ARBA00023163"/>
    </source>
</evidence>
<keyword evidence="3" id="KW-0804">Transcription</keyword>